<dbReference type="Proteomes" id="UP000030665">
    <property type="component" value="Unassembled WGS sequence"/>
</dbReference>
<dbReference type="InterPro" id="IPR017853">
    <property type="entry name" value="GH"/>
</dbReference>
<feature type="domain" description="Glycoside hydrolase family 2 immunoglobulin-like beta-sandwich" evidence="9">
    <location>
        <begin position="213"/>
        <end position="316"/>
    </location>
</feature>
<evidence type="ECO:0000259" key="10">
    <source>
        <dbReference type="Pfam" id="PF02836"/>
    </source>
</evidence>
<reference evidence="12" key="1">
    <citation type="submission" date="2014-01" db="EMBL/GenBank/DDBJ databases">
        <authorList>
            <person name="Aslett M."/>
        </authorList>
    </citation>
    <scope>NUCLEOTIDE SEQUENCE</scope>
</reference>
<dbReference type="Gene3D" id="2.60.40.10">
    <property type="entry name" value="Immunoglobulins"/>
    <property type="match status" value="1"/>
</dbReference>
<keyword evidence="6 7" id="KW-0326">Glycosidase</keyword>
<dbReference type="FunFam" id="2.60.120.260:FF:000027">
    <property type="entry name" value="Beta-glucuronidase"/>
    <property type="match status" value="1"/>
</dbReference>
<organism evidence="12 13">
    <name type="scientific">Trichuris trichiura</name>
    <name type="common">Whipworm</name>
    <name type="synonym">Trichocephalus trichiurus</name>
    <dbReference type="NCBI Taxonomy" id="36087"/>
    <lineage>
        <taxon>Eukaryota</taxon>
        <taxon>Metazoa</taxon>
        <taxon>Ecdysozoa</taxon>
        <taxon>Nematoda</taxon>
        <taxon>Enoplea</taxon>
        <taxon>Dorylaimia</taxon>
        <taxon>Trichinellida</taxon>
        <taxon>Trichuridae</taxon>
        <taxon>Trichuris</taxon>
    </lineage>
</organism>
<feature type="signal peptide" evidence="8">
    <location>
        <begin position="1"/>
        <end position="17"/>
    </location>
</feature>
<dbReference type="EMBL" id="HG805833">
    <property type="protein sequence ID" value="CDW52889.1"/>
    <property type="molecule type" value="Genomic_DNA"/>
</dbReference>
<dbReference type="GO" id="GO:0004566">
    <property type="term" value="F:beta-glucuronidase activity"/>
    <property type="evidence" value="ECO:0007669"/>
    <property type="project" value="UniProtKB-EC"/>
</dbReference>
<dbReference type="InterPro" id="IPR006101">
    <property type="entry name" value="Glyco_hydro_2"/>
</dbReference>
<comment type="subunit">
    <text evidence="7">Homotetramer.</text>
</comment>
<evidence type="ECO:0000256" key="4">
    <source>
        <dbReference type="ARBA" id="ARBA00016205"/>
    </source>
</evidence>
<evidence type="ECO:0000256" key="1">
    <source>
        <dbReference type="ARBA" id="ARBA00003025"/>
    </source>
</evidence>
<evidence type="ECO:0000256" key="5">
    <source>
        <dbReference type="ARBA" id="ARBA00022801"/>
    </source>
</evidence>
<dbReference type="STRING" id="36087.A0A077YYS6"/>
<evidence type="ECO:0000256" key="2">
    <source>
        <dbReference type="ARBA" id="ARBA00007401"/>
    </source>
</evidence>
<comment type="function">
    <text evidence="1 7">Plays an important role in the degradation of dermatan and keratan sulfates.</text>
</comment>
<dbReference type="InterPro" id="IPR036156">
    <property type="entry name" value="Beta-gal/glucu_dom_sf"/>
</dbReference>
<feature type="chain" id="PRO_5001728239" description="Beta-glucuronidase" evidence="8">
    <location>
        <begin position="18"/>
        <end position="577"/>
    </location>
</feature>
<comment type="activity regulation">
    <text evidence="7">Inhibited by L-aspartic acid.</text>
</comment>
<dbReference type="Pfam" id="PF02836">
    <property type="entry name" value="Glyco_hydro_2_C"/>
    <property type="match status" value="2"/>
</dbReference>
<evidence type="ECO:0000259" key="11">
    <source>
        <dbReference type="Pfam" id="PF02837"/>
    </source>
</evidence>
<proteinExistence type="inferred from homology"/>
<evidence type="ECO:0000259" key="9">
    <source>
        <dbReference type="Pfam" id="PF00703"/>
    </source>
</evidence>
<dbReference type="InterPro" id="IPR008979">
    <property type="entry name" value="Galactose-bd-like_sf"/>
</dbReference>
<protein>
    <recommendedName>
        <fullName evidence="4 7">Beta-glucuronidase</fullName>
        <ecNumber evidence="3 7">3.2.1.31</ecNumber>
    </recommendedName>
</protein>
<evidence type="ECO:0000256" key="7">
    <source>
        <dbReference type="RuleBase" id="RU361154"/>
    </source>
</evidence>
<dbReference type="AlphaFoldDB" id="A0A077YYS6"/>
<comment type="catalytic activity">
    <reaction evidence="7">
        <text>a beta-D-glucuronoside + H2O = D-glucuronate + an alcohol</text>
        <dbReference type="Rhea" id="RHEA:17633"/>
        <dbReference type="ChEBI" id="CHEBI:15377"/>
        <dbReference type="ChEBI" id="CHEBI:30879"/>
        <dbReference type="ChEBI" id="CHEBI:58720"/>
        <dbReference type="ChEBI" id="CHEBI:83411"/>
        <dbReference type="EC" id="3.2.1.31"/>
    </reaction>
</comment>
<accession>A0A077YYS6</accession>
<reference evidence="12" key="2">
    <citation type="submission" date="2014-03" db="EMBL/GenBank/DDBJ databases">
        <title>The whipworm genome and dual-species transcriptomics of an intimate host-pathogen interaction.</title>
        <authorList>
            <person name="Foth B.J."/>
            <person name="Tsai I.J."/>
            <person name="Reid A.J."/>
            <person name="Bancroft A.J."/>
            <person name="Nichol S."/>
            <person name="Tracey A."/>
            <person name="Holroyd N."/>
            <person name="Cotton J.A."/>
            <person name="Stanley E.J."/>
            <person name="Zarowiecki M."/>
            <person name="Liu J.Z."/>
            <person name="Huckvale T."/>
            <person name="Cooper P.J."/>
            <person name="Grencis R.K."/>
            <person name="Berriman M."/>
        </authorList>
    </citation>
    <scope>NUCLEOTIDE SEQUENCE [LARGE SCALE GENOMIC DNA]</scope>
</reference>
<dbReference type="PRINTS" id="PR00132">
    <property type="entry name" value="GLHYDRLASE2"/>
</dbReference>
<evidence type="ECO:0000313" key="12">
    <source>
        <dbReference type="EMBL" id="CDW52889.1"/>
    </source>
</evidence>
<feature type="domain" description="Glycoside hydrolase family 2 catalytic" evidence="10">
    <location>
        <begin position="318"/>
        <end position="401"/>
    </location>
</feature>
<dbReference type="PANTHER" id="PTHR10066:SF67">
    <property type="entry name" value="BETA-GLUCURONIDASE"/>
    <property type="match status" value="1"/>
</dbReference>
<dbReference type="Gene3D" id="3.20.20.80">
    <property type="entry name" value="Glycosidases"/>
    <property type="match status" value="2"/>
</dbReference>
<evidence type="ECO:0000256" key="3">
    <source>
        <dbReference type="ARBA" id="ARBA00012761"/>
    </source>
</evidence>
<dbReference type="Pfam" id="PF00703">
    <property type="entry name" value="Glyco_hydro_2"/>
    <property type="match status" value="1"/>
</dbReference>
<dbReference type="GO" id="GO:0005615">
    <property type="term" value="C:extracellular space"/>
    <property type="evidence" value="ECO:0007669"/>
    <property type="project" value="TreeGrafter"/>
</dbReference>
<dbReference type="EC" id="3.2.1.31" evidence="3 7"/>
<gene>
    <name evidence="12" type="ORF">TTRE_0000115101</name>
</gene>
<dbReference type="GO" id="GO:0030246">
    <property type="term" value="F:carbohydrate binding"/>
    <property type="evidence" value="ECO:0007669"/>
    <property type="project" value="TreeGrafter"/>
</dbReference>
<name>A0A077YYS6_TRITR</name>
<dbReference type="InterPro" id="IPR023230">
    <property type="entry name" value="Glyco_hydro_2_CS"/>
</dbReference>
<feature type="domain" description="Glycoside hydrolase family 2 catalytic" evidence="10">
    <location>
        <begin position="402"/>
        <end position="568"/>
    </location>
</feature>
<dbReference type="Pfam" id="PF02837">
    <property type="entry name" value="Glyco_hydro_2_N"/>
    <property type="match status" value="1"/>
</dbReference>
<sequence length="577" mass="66762">MMLLTFLCAQLLIRAGATLYPFESETREMKSLDGIWCFVSEESNSEFYGMKNKWFQRDICLFENSTRLAVPGSYNDQTQSQFLRRHVGWVWYQKNFFIGPAWQSTDKEVLLRFGSVNYVAIVWLNGKLTVRHEGGHLPFQASAKNFLRFGAENILTVAVNNTLSHDTIPHGEFEHKNSSYCRACDFVQVLDFDFFNYAGIHRSVVLYSVPIDRVEDVIVTAECDKEEKGFLNYSVLTNGNPLRNYKVKVVVELRAMDNVLIFRQSGLRNTTVIPKVKIWWPYGMSDKPVYLYKFRIILLNETNAILDVYHLPIGFRSIRLEEGRFLINDKPFYFAGFGMHEDSEVHGRGYDPVIMVKDMNVLEWFGANSFRTSHYPYSEEMLFEADRRGIVVINELPAVGLRRLIGLAKTLDPTRPVTIVYGGASEYHNDQTASMVDVISLNRYYGWYRNPGHPETIEHELGNDIFRWSDAFKKPILITEYGADTFDSLSFEPAVMFSPQYQIEVFSYCHRVFDSLMQNPLIGEMVWNFADFMTDDSLTRVVGNRKGVLYRNRQPKQSAYIIRARYTSLLRSSNSCV</sequence>
<dbReference type="SUPFAM" id="SSF49303">
    <property type="entry name" value="beta-Galactosidase/glucuronidase domain"/>
    <property type="match status" value="1"/>
</dbReference>
<dbReference type="PROSITE" id="PS00719">
    <property type="entry name" value="GLYCOSYL_HYDROL_F2_1"/>
    <property type="match status" value="1"/>
</dbReference>
<dbReference type="SUPFAM" id="SSF49785">
    <property type="entry name" value="Galactose-binding domain-like"/>
    <property type="match status" value="1"/>
</dbReference>
<evidence type="ECO:0000256" key="8">
    <source>
        <dbReference type="SAM" id="SignalP"/>
    </source>
</evidence>
<dbReference type="OrthoDB" id="408532at2759"/>
<keyword evidence="7" id="KW-0458">Lysosome</keyword>
<keyword evidence="13" id="KW-1185">Reference proteome</keyword>
<evidence type="ECO:0000256" key="6">
    <source>
        <dbReference type="ARBA" id="ARBA00023295"/>
    </source>
</evidence>
<dbReference type="GO" id="GO:0005975">
    <property type="term" value="P:carbohydrate metabolic process"/>
    <property type="evidence" value="ECO:0007669"/>
    <property type="project" value="InterPro"/>
</dbReference>
<keyword evidence="5 7" id="KW-0378">Hydrolase</keyword>
<dbReference type="PANTHER" id="PTHR10066">
    <property type="entry name" value="BETA-GLUCURONIDASE"/>
    <property type="match status" value="1"/>
</dbReference>
<dbReference type="InterPro" id="IPR006103">
    <property type="entry name" value="Glyco_hydro_2_cat"/>
</dbReference>
<feature type="domain" description="Glycosyl hydrolases family 2 sugar binding" evidence="11">
    <location>
        <begin position="29"/>
        <end position="210"/>
    </location>
</feature>
<dbReference type="InterPro" id="IPR006102">
    <property type="entry name" value="Ig-like_GH2"/>
</dbReference>
<keyword evidence="8" id="KW-0732">Signal</keyword>
<dbReference type="InterPro" id="IPR006104">
    <property type="entry name" value="Glyco_hydro_2_N"/>
</dbReference>
<dbReference type="Gene3D" id="2.60.120.260">
    <property type="entry name" value="Galactose-binding domain-like"/>
    <property type="match status" value="1"/>
</dbReference>
<comment type="similarity">
    <text evidence="2 7">Belongs to the glycosyl hydrolase 2 family.</text>
</comment>
<dbReference type="GO" id="GO:0019391">
    <property type="term" value="P:glucuronoside catabolic process"/>
    <property type="evidence" value="ECO:0007669"/>
    <property type="project" value="TreeGrafter"/>
</dbReference>
<dbReference type="InterPro" id="IPR013783">
    <property type="entry name" value="Ig-like_fold"/>
</dbReference>
<evidence type="ECO:0000313" key="13">
    <source>
        <dbReference type="Proteomes" id="UP000030665"/>
    </source>
</evidence>
<dbReference type="SUPFAM" id="SSF51445">
    <property type="entry name" value="(Trans)glycosidases"/>
    <property type="match status" value="1"/>
</dbReference>